<comment type="caution">
    <text evidence="2">The sequence shown here is derived from an EMBL/GenBank/DDBJ whole genome shotgun (WGS) entry which is preliminary data.</text>
</comment>
<keyword evidence="3" id="KW-1185">Reference proteome</keyword>
<dbReference type="EMBL" id="JAACJP010000018">
    <property type="protein sequence ID" value="KAF5378742.1"/>
    <property type="molecule type" value="Genomic_DNA"/>
</dbReference>
<accession>A0A8H5M2U0</accession>
<name>A0A8H5M2U0_9AGAR</name>
<keyword evidence="1" id="KW-1133">Transmembrane helix</keyword>
<evidence type="ECO:0000256" key="1">
    <source>
        <dbReference type="SAM" id="Phobius"/>
    </source>
</evidence>
<protein>
    <submittedName>
        <fullName evidence="2">Uncharacterized protein</fullName>
    </submittedName>
</protein>
<keyword evidence="1" id="KW-0472">Membrane</keyword>
<evidence type="ECO:0000313" key="2">
    <source>
        <dbReference type="EMBL" id="KAF5378742.1"/>
    </source>
</evidence>
<dbReference type="Proteomes" id="UP000565441">
    <property type="component" value="Unassembled WGS sequence"/>
</dbReference>
<reference evidence="2 3" key="1">
    <citation type="journal article" date="2020" name="ISME J.">
        <title>Uncovering the hidden diversity of litter-decomposition mechanisms in mushroom-forming fungi.</title>
        <authorList>
            <person name="Floudas D."/>
            <person name="Bentzer J."/>
            <person name="Ahren D."/>
            <person name="Johansson T."/>
            <person name="Persson P."/>
            <person name="Tunlid A."/>
        </authorList>
    </citation>
    <scope>NUCLEOTIDE SEQUENCE [LARGE SCALE GENOMIC DNA]</scope>
    <source>
        <strain evidence="2 3">CBS 661.87</strain>
    </source>
</reference>
<dbReference type="AlphaFoldDB" id="A0A8H5M2U0"/>
<organism evidence="2 3">
    <name type="scientific">Tricholomella constricta</name>
    <dbReference type="NCBI Taxonomy" id="117010"/>
    <lineage>
        <taxon>Eukaryota</taxon>
        <taxon>Fungi</taxon>
        <taxon>Dikarya</taxon>
        <taxon>Basidiomycota</taxon>
        <taxon>Agaricomycotina</taxon>
        <taxon>Agaricomycetes</taxon>
        <taxon>Agaricomycetidae</taxon>
        <taxon>Agaricales</taxon>
        <taxon>Tricholomatineae</taxon>
        <taxon>Lyophyllaceae</taxon>
        <taxon>Tricholomella</taxon>
    </lineage>
</organism>
<proteinExistence type="predicted"/>
<sequence>MPFSKGLTRKLTKSVKQIDIHLHPSKIFYGVIATIFVTATVWLVALARGPSLVLRFQSLARWSRRPLPENLDVLKASITNAYDMRSLPCSLSHTAITGRSRSISLSVGDYQTTAGSDSKARQKQNQLISRRLFPTRDPNPCCEVVAKMCDSSWATDNLSDLMKELQNLQRAIDVNRWQKLSLLFPNHLPSLPDPIPVHFMLPPNLHTLVFKGHEPELRSLFCTGPHLPTLTRLTSLTLHCKLSIHDCAYLLFHGRGSLAHFEVQTLVPNTPPIFESLISSAFGQVQNVSMERLETLIISALCNQEVQSTLDLFAFPRLRTIDFDFARRLTTFAFLTIPFSSLKEVRLRCDMTARLALQIRNSSPGAKHAHVISRKLESKKAAPAPAPRPSNPLKVWINCDAKPYWDSGAGSI</sequence>
<feature type="transmembrane region" description="Helical" evidence="1">
    <location>
        <begin position="27"/>
        <end position="47"/>
    </location>
</feature>
<gene>
    <name evidence="2" type="ORF">D9615_007001</name>
</gene>
<evidence type="ECO:0000313" key="3">
    <source>
        <dbReference type="Proteomes" id="UP000565441"/>
    </source>
</evidence>
<keyword evidence="1" id="KW-0812">Transmembrane</keyword>